<keyword evidence="7" id="KW-0812">Transmembrane</keyword>
<keyword evidence="10" id="KW-0675">Receptor</keyword>
<dbReference type="CDD" id="cd06225">
    <property type="entry name" value="HAMP"/>
    <property type="match status" value="1"/>
</dbReference>
<keyword evidence="7" id="KW-0472">Membrane</keyword>
<dbReference type="PROSITE" id="PS50885">
    <property type="entry name" value="HAMP"/>
    <property type="match status" value="2"/>
</dbReference>
<dbReference type="CDD" id="cd11386">
    <property type="entry name" value="MCP_signal"/>
    <property type="match status" value="1"/>
</dbReference>
<sequence length="813" mass="86963">MTISTPRIATASTRADLTLLPVASGKSVAAPDERPTPMSDDRVDAILVFSDYTVVAIATLPPASVTDFLRVSQMRPAASKRNPMFRSATLRNTFSIVGLGLVSTLAVAGALFLTSYERAYNQSIEKVSTEANTVAFQVEADLRDAYKTVFDLKTTLSQLQKHANNESRATVNDILSETVGNNPLAFAAFTVWNPDAFDGRDKEFAGKPLHDQTGRLVPYFFRDGAGVGSMVTPGYDDPQLAGVVGALPQGKALLFDPYLYPIGDKKLLMTTIAMPLHINGKTAGSLGMDFDLETIAARLASAKPMGVGSVMLISAGKTFIVNSDAALLTKPLTDDTKNGQSLDALVSTETGYAETFGQGGAPDISVSKRITPFEGATMYVIVSVPKSVVLADLDRMIITSTATIVACAIVMCLAGWFVASRFSRRIAGAISQTTELARGNFDVALSDTATNDEIGDLARALEILRNAGRRKIELERETELSREQQEAERIERARISEAQEAEVEFAVHELAEGLKRLSGGDMTVRLGQPFTASLDPIRLNFNHSVETLEDAMLAFSENANTIHGGSEEIRNAADNLARRTEQQAASVEETAAALAEITSSVKDSTSRAETAGKRVSQTRERAEQSGIVVRRAVDAMGAIERSAGSISNIIGVIDEIAFQTNLLALNAGVEAARAGEAGKGFAVVAQEVRELAQRSAQAAKEIKALINTSSSQVAEGVSLVGQTGEELETIVQEVQEINRHVEAIVGAAREQASSLQEINTAVGQMDRMTQQNAAMVEESNAATHTLASEVRALTNRLEQFRIGRNQDAGRMAA</sequence>
<evidence type="ECO:0000259" key="8">
    <source>
        <dbReference type="PROSITE" id="PS50111"/>
    </source>
</evidence>
<dbReference type="GO" id="GO:0006935">
    <property type="term" value="P:chemotaxis"/>
    <property type="evidence" value="ECO:0007669"/>
    <property type="project" value="UniProtKB-KW"/>
</dbReference>
<keyword evidence="4" id="KW-0807">Transducer</keyword>
<dbReference type="GO" id="GO:0004888">
    <property type="term" value="F:transmembrane signaling receptor activity"/>
    <property type="evidence" value="ECO:0007669"/>
    <property type="project" value="InterPro"/>
</dbReference>
<keyword evidence="5" id="KW-0175">Coiled coil</keyword>
<dbReference type="Pfam" id="PF00672">
    <property type="entry name" value="HAMP"/>
    <property type="match status" value="1"/>
</dbReference>
<organism evidence="10 11">
    <name type="scientific">Rhizobium giardinii</name>
    <dbReference type="NCBI Taxonomy" id="56731"/>
    <lineage>
        <taxon>Bacteria</taxon>
        <taxon>Pseudomonadati</taxon>
        <taxon>Pseudomonadota</taxon>
        <taxon>Alphaproteobacteria</taxon>
        <taxon>Hyphomicrobiales</taxon>
        <taxon>Rhizobiaceae</taxon>
        <taxon>Rhizobium/Agrobacterium group</taxon>
        <taxon>Rhizobium</taxon>
    </lineage>
</organism>
<dbReference type="InterPro" id="IPR051310">
    <property type="entry name" value="MCP_chemotaxis"/>
</dbReference>
<reference evidence="10 11" key="1">
    <citation type="submission" date="2020-08" db="EMBL/GenBank/DDBJ databases">
        <title>Genomic Encyclopedia of Type Strains, Phase IV (KMG-V): Genome sequencing to study the core and pangenomes of soil and plant-associated prokaryotes.</title>
        <authorList>
            <person name="Whitman W."/>
        </authorList>
    </citation>
    <scope>NUCLEOTIDE SEQUENCE [LARGE SCALE GENOMIC DNA]</scope>
    <source>
        <strain evidence="10 11">SEMIA 4084</strain>
    </source>
</reference>
<feature type="domain" description="Methyl-accepting transducer" evidence="8">
    <location>
        <begin position="558"/>
        <end position="787"/>
    </location>
</feature>
<dbReference type="FunFam" id="1.10.287.950:FF:000001">
    <property type="entry name" value="Methyl-accepting chemotaxis sensory transducer"/>
    <property type="match status" value="1"/>
</dbReference>
<feature type="coiled-coil region" evidence="5">
    <location>
        <begin position="457"/>
        <end position="500"/>
    </location>
</feature>
<dbReference type="Pfam" id="PF00015">
    <property type="entry name" value="MCPsignal"/>
    <property type="match status" value="1"/>
</dbReference>
<evidence type="ECO:0000256" key="2">
    <source>
        <dbReference type="ARBA" id="ARBA00022500"/>
    </source>
</evidence>
<feature type="transmembrane region" description="Helical" evidence="7">
    <location>
        <begin position="396"/>
        <end position="419"/>
    </location>
</feature>
<feature type="domain" description="HAMP" evidence="9">
    <location>
        <begin position="420"/>
        <end position="473"/>
    </location>
</feature>
<dbReference type="EMBL" id="JACHBK010000017">
    <property type="protein sequence ID" value="MBB5539159.1"/>
    <property type="molecule type" value="Genomic_DNA"/>
</dbReference>
<keyword evidence="7" id="KW-1133">Transmembrane helix</keyword>
<dbReference type="CDD" id="cd12913">
    <property type="entry name" value="PDC1_MCP_like"/>
    <property type="match status" value="1"/>
</dbReference>
<dbReference type="SUPFAM" id="SSF158472">
    <property type="entry name" value="HAMP domain-like"/>
    <property type="match status" value="1"/>
</dbReference>
<dbReference type="InterPro" id="IPR004090">
    <property type="entry name" value="Chemotax_Me-accpt_rcpt"/>
</dbReference>
<gene>
    <name evidence="10" type="ORF">GGD55_005903</name>
</gene>
<dbReference type="PANTHER" id="PTHR43531">
    <property type="entry name" value="PROTEIN ICFG"/>
    <property type="match status" value="1"/>
</dbReference>
<evidence type="ECO:0000256" key="1">
    <source>
        <dbReference type="ARBA" id="ARBA00004370"/>
    </source>
</evidence>
<keyword evidence="2" id="KW-0145">Chemotaxis</keyword>
<comment type="caution">
    <text evidence="10">The sequence shown here is derived from an EMBL/GenBank/DDBJ whole genome shotgun (WGS) entry which is preliminary data.</text>
</comment>
<keyword evidence="11" id="KW-1185">Reference proteome</keyword>
<dbReference type="Gene3D" id="3.30.450.20">
    <property type="entry name" value="PAS domain"/>
    <property type="match status" value="2"/>
</dbReference>
<dbReference type="Gene3D" id="6.10.340.10">
    <property type="match status" value="1"/>
</dbReference>
<feature type="transmembrane region" description="Helical" evidence="7">
    <location>
        <begin position="90"/>
        <end position="113"/>
    </location>
</feature>
<dbReference type="PROSITE" id="PS50111">
    <property type="entry name" value="CHEMOTAXIS_TRANSDUC_2"/>
    <property type="match status" value="1"/>
</dbReference>
<dbReference type="GO" id="GO:0016020">
    <property type="term" value="C:membrane"/>
    <property type="evidence" value="ECO:0007669"/>
    <property type="project" value="UniProtKB-SubCell"/>
</dbReference>
<dbReference type="PRINTS" id="PR00260">
    <property type="entry name" value="CHEMTRNSDUCR"/>
</dbReference>
<dbReference type="AlphaFoldDB" id="A0A7W8UGX1"/>
<dbReference type="GO" id="GO:0007165">
    <property type="term" value="P:signal transduction"/>
    <property type="evidence" value="ECO:0007669"/>
    <property type="project" value="UniProtKB-KW"/>
</dbReference>
<evidence type="ECO:0000256" key="4">
    <source>
        <dbReference type="PROSITE-ProRule" id="PRU00284"/>
    </source>
</evidence>
<dbReference type="Proteomes" id="UP000585507">
    <property type="component" value="Unassembled WGS sequence"/>
</dbReference>
<evidence type="ECO:0000256" key="6">
    <source>
        <dbReference type="SAM" id="MobiDB-lite"/>
    </source>
</evidence>
<evidence type="ECO:0000256" key="5">
    <source>
        <dbReference type="SAM" id="Coils"/>
    </source>
</evidence>
<feature type="compositionally biased region" description="Basic and acidic residues" evidence="6">
    <location>
        <begin position="604"/>
        <end position="619"/>
    </location>
</feature>
<evidence type="ECO:0000313" key="10">
    <source>
        <dbReference type="EMBL" id="MBB5539159.1"/>
    </source>
</evidence>
<dbReference type="SMART" id="SM00283">
    <property type="entry name" value="MA"/>
    <property type="match status" value="1"/>
</dbReference>
<dbReference type="PANTHER" id="PTHR43531:SF11">
    <property type="entry name" value="METHYL-ACCEPTING CHEMOTAXIS PROTEIN 3"/>
    <property type="match status" value="1"/>
</dbReference>
<evidence type="ECO:0000256" key="7">
    <source>
        <dbReference type="SAM" id="Phobius"/>
    </source>
</evidence>
<accession>A0A7W8UGX1</accession>
<evidence type="ECO:0000313" key="11">
    <source>
        <dbReference type="Proteomes" id="UP000585507"/>
    </source>
</evidence>
<dbReference type="Pfam" id="PF22673">
    <property type="entry name" value="MCP-like_PDC_1"/>
    <property type="match status" value="1"/>
</dbReference>
<evidence type="ECO:0000259" key="9">
    <source>
        <dbReference type="PROSITE" id="PS50885"/>
    </source>
</evidence>
<protein>
    <submittedName>
        <fullName evidence="10">Methyl-accepting chemotaxis protein/methyl-accepting chemotaxis protein-1 (Serine sensor receptor)</fullName>
    </submittedName>
</protein>
<name>A0A7W8UGX1_9HYPH</name>
<dbReference type="Gene3D" id="1.10.287.950">
    <property type="entry name" value="Methyl-accepting chemotaxis protein"/>
    <property type="match status" value="1"/>
</dbReference>
<evidence type="ECO:0000256" key="3">
    <source>
        <dbReference type="ARBA" id="ARBA00029447"/>
    </source>
</evidence>
<dbReference type="InterPro" id="IPR003660">
    <property type="entry name" value="HAMP_dom"/>
</dbReference>
<comment type="similarity">
    <text evidence="3">Belongs to the methyl-accepting chemotaxis (MCP) protein family.</text>
</comment>
<dbReference type="InterPro" id="IPR004089">
    <property type="entry name" value="MCPsignal_dom"/>
</dbReference>
<feature type="domain" description="HAMP" evidence="9">
    <location>
        <begin position="501"/>
        <end position="553"/>
    </location>
</feature>
<comment type="subcellular location">
    <subcellularLocation>
        <location evidence="1">Membrane</location>
    </subcellularLocation>
</comment>
<dbReference type="SUPFAM" id="SSF58104">
    <property type="entry name" value="Methyl-accepting chemotaxis protein (MCP) signaling domain"/>
    <property type="match status" value="1"/>
</dbReference>
<feature type="region of interest" description="Disordered" evidence="6">
    <location>
        <begin position="598"/>
        <end position="619"/>
    </location>
</feature>
<proteinExistence type="inferred from homology"/>
<dbReference type="SMART" id="SM00304">
    <property type="entry name" value="HAMP"/>
    <property type="match status" value="2"/>
</dbReference>